<sequence length="112" mass="11412">MRAVKTAWSGGRVLVRLARGVNSEGGSKKGPEDRADALCSPSVLPQCAPPADAGFGGQPPRQERSGRGADALRRSEGTRATGRSIVPGLKLGSCLHSELPATSCSTCPSLGA</sequence>
<evidence type="ECO:0000313" key="3">
    <source>
        <dbReference type="Proteomes" id="UP000011518"/>
    </source>
</evidence>
<reference evidence="3" key="1">
    <citation type="submission" date="2012-07" db="EMBL/GenBank/DDBJ databases">
        <title>Genome of the Chinese tree shrew, a rising model animal genetically related to primates.</title>
        <authorList>
            <person name="Zhang G."/>
            <person name="Fan Y."/>
            <person name="Yao Y."/>
            <person name="Huang Z."/>
        </authorList>
    </citation>
    <scope>NUCLEOTIDE SEQUENCE [LARGE SCALE GENOMIC DNA]</scope>
</reference>
<feature type="region of interest" description="Disordered" evidence="1">
    <location>
        <begin position="48"/>
        <end position="84"/>
    </location>
</feature>
<accession>L9JB61</accession>
<protein>
    <submittedName>
        <fullName evidence="2">Uncharacterized protein</fullName>
    </submittedName>
</protein>
<organism evidence="2 3">
    <name type="scientific">Tupaia chinensis</name>
    <name type="common">Chinese tree shrew</name>
    <name type="synonym">Tupaia belangeri chinensis</name>
    <dbReference type="NCBI Taxonomy" id="246437"/>
    <lineage>
        <taxon>Eukaryota</taxon>
        <taxon>Metazoa</taxon>
        <taxon>Chordata</taxon>
        <taxon>Craniata</taxon>
        <taxon>Vertebrata</taxon>
        <taxon>Euteleostomi</taxon>
        <taxon>Mammalia</taxon>
        <taxon>Eutheria</taxon>
        <taxon>Euarchontoglires</taxon>
        <taxon>Scandentia</taxon>
        <taxon>Tupaiidae</taxon>
        <taxon>Tupaia</taxon>
    </lineage>
</organism>
<feature type="compositionally biased region" description="Basic and acidic residues" evidence="1">
    <location>
        <begin position="61"/>
        <end position="77"/>
    </location>
</feature>
<gene>
    <name evidence="2" type="ORF">TREES_T100017306</name>
</gene>
<evidence type="ECO:0000256" key="1">
    <source>
        <dbReference type="SAM" id="MobiDB-lite"/>
    </source>
</evidence>
<dbReference type="Proteomes" id="UP000011518">
    <property type="component" value="Unassembled WGS sequence"/>
</dbReference>
<dbReference type="EMBL" id="KB321092">
    <property type="protein sequence ID" value="ELW47791.1"/>
    <property type="molecule type" value="Genomic_DNA"/>
</dbReference>
<proteinExistence type="predicted"/>
<keyword evidence="3" id="KW-1185">Reference proteome</keyword>
<name>L9JB61_TUPCH</name>
<dbReference type="InParanoid" id="L9JB61"/>
<reference evidence="3" key="2">
    <citation type="journal article" date="2013" name="Nat. Commun.">
        <title>Genome of the Chinese tree shrew.</title>
        <authorList>
            <person name="Fan Y."/>
            <person name="Huang Z.Y."/>
            <person name="Cao C.C."/>
            <person name="Chen C.S."/>
            <person name="Chen Y.X."/>
            <person name="Fan D.D."/>
            <person name="He J."/>
            <person name="Hou H.L."/>
            <person name="Hu L."/>
            <person name="Hu X.T."/>
            <person name="Jiang X.T."/>
            <person name="Lai R."/>
            <person name="Lang Y.S."/>
            <person name="Liang B."/>
            <person name="Liao S.G."/>
            <person name="Mu D."/>
            <person name="Ma Y.Y."/>
            <person name="Niu Y.Y."/>
            <person name="Sun X.Q."/>
            <person name="Xia J.Q."/>
            <person name="Xiao J."/>
            <person name="Xiong Z.Q."/>
            <person name="Xu L."/>
            <person name="Yang L."/>
            <person name="Zhang Y."/>
            <person name="Zhao W."/>
            <person name="Zhao X.D."/>
            <person name="Zheng Y.T."/>
            <person name="Zhou J.M."/>
            <person name="Zhu Y.B."/>
            <person name="Zhang G.J."/>
            <person name="Wang J."/>
            <person name="Yao Y.G."/>
        </authorList>
    </citation>
    <scope>NUCLEOTIDE SEQUENCE [LARGE SCALE GENOMIC DNA]</scope>
</reference>
<dbReference type="AlphaFoldDB" id="L9JB61"/>
<evidence type="ECO:0000313" key="2">
    <source>
        <dbReference type="EMBL" id="ELW47791.1"/>
    </source>
</evidence>